<comment type="caution">
    <text evidence="1">The sequence shown here is derived from an EMBL/GenBank/DDBJ whole genome shotgun (WGS) entry which is preliminary data.</text>
</comment>
<protein>
    <recommendedName>
        <fullName evidence="3">ABM domain-containing protein</fullName>
    </recommendedName>
</protein>
<dbReference type="GeneID" id="70215587"/>
<dbReference type="EMBL" id="JAGMUX010000006">
    <property type="protein sequence ID" value="KAH7255191.1"/>
    <property type="molecule type" value="Genomic_DNA"/>
</dbReference>
<reference evidence="1" key="1">
    <citation type="journal article" date="2021" name="Nat. Commun.">
        <title>Genetic determinants of endophytism in the Arabidopsis root mycobiome.</title>
        <authorList>
            <person name="Mesny F."/>
            <person name="Miyauchi S."/>
            <person name="Thiergart T."/>
            <person name="Pickel B."/>
            <person name="Atanasova L."/>
            <person name="Karlsson M."/>
            <person name="Huettel B."/>
            <person name="Barry K.W."/>
            <person name="Haridas S."/>
            <person name="Chen C."/>
            <person name="Bauer D."/>
            <person name="Andreopoulos W."/>
            <person name="Pangilinan J."/>
            <person name="LaButti K."/>
            <person name="Riley R."/>
            <person name="Lipzen A."/>
            <person name="Clum A."/>
            <person name="Drula E."/>
            <person name="Henrissat B."/>
            <person name="Kohler A."/>
            <person name="Grigoriev I.V."/>
            <person name="Martin F.M."/>
            <person name="Hacquard S."/>
        </authorList>
    </citation>
    <scope>NUCLEOTIDE SEQUENCE</scope>
    <source>
        <strain evidence="1">MPI-CAGE-AT-0023</strain>
    </source>
</reference>
<organism evidence="1 2">
    <name type="scientific">Fusarium redolens</name>
    <dbReference type="NCBI Taxonomy" id="48865"/>
    <lineage>
        <taxon>Eukaryota</taxon>
        <taxon>Fungi</taxon>
        <taxon>Dikarya</taxon>
        <taxon>Ascomycota</taxon>
        <taxon>Pezizomycotina</taxon>
        <taxon>Sordariomycetes</taxon>
        <taxon>Hypocreomycetidae</taxon>
        <taxon>Hypocreales</taxon>
        <taxon>Nectriaceae</taxon>
        <taxon>Fusarium</taxon>
        <taxon>Fusarium redolens species complex</taxon>
    </lineage>
</organism>
<dbReference type="AlphaFoldDB" id="A0A9P9KFB5"/>
<dbReference type="OrthoDB" id="3508947at2759"/>
<name>A0A9P9KFB5_FUSRE</name>
<dbReference type="Proteomes" id="UP000720189">
    <property type="component" value="Unassembled WGS sequence"/>
</dbReference>
<proteinExistence type="predicted"/>
<evidence type="ECO:0000313" key="2">
    <source>
        <dbReference type="Proteomes" id="UP000720189"/>
    </source>
</evidence>
<dbReference type="RefSeq" id="XP_046050760.1">
    <property type="nucleotide sequence ID" value="XM_046185633.1"/>
</dbReference>
<keyword evidence="2" id="KW-1185">Reference proteome</keyword>
<accession>A0A9P9KFB5</accession>
<sequence>MSIFLSKFSHESSFQSNSHPCFQQVAMTPKFFVIARVVGRDGAIDLVSATEPYGDSYYWGQDADGEPDTLWGLEGYTHPIGFFIDHVSSDIFKKEMVLVDKDRLLRTAQGLDSPDYDLHHYDEFGGFLKRPDDVERDSVRSFVVVKHFWAKSETVRSEMLNSLAQFAERLSSGSPQIQSALVLKECRDTSMATIWLRLASEDDWNSFEGSGRMQELVDSVKAHCTRSETHRSRVFNGHLGIKG</sequence>
<evidence type="ECO:0008006" key="3">
    <source>
        <dbReference type="Google" id="ProtNLM"/>
    </source>
</evidence>
<gene>
    <name evidence="1" type="ORF">BKA55DRAFT_311142</name>
</gene>
<evidence type="ECO:0000313" key="1">
    <source>
        <dbReference type="EMBL" id="KAH7255191.1"/>
    </source>
</evidence>